<comment type="similarity">
    <text evidence="1">Belongs to the UPF0462 family.</text>
</comment>
<sequence length="203" mass="23941">MELRIEHTWDGVPVSHDPVTIALKPHEAGLLVQVSAPFFNHPRKPFRRLWDYEVVEAFFLSDGSERYLEVELCPHGQHLLLLLSGRRRVWKVFFVLLFSLHVSQEELPLEFSVTRTESRWKGSARIPWDYFPPGTNKFNAFAIHSSGEHRKYEALYPVPRHALQEGQKPDFHRLEFFQELNLKELMGEDWKQPESDIWKTHAN</sequence>
<gene>
    <name evidence="2" type="ORF">ASZ78_010764</name>
</gene>
<dbReference type="PANTHER" id="PTHR31475:SF3">
    <property type="entry name" value="UPF0462 PROTEIN C4ORF33"/>
    <property type="match status" value="1"/>
</dbReference>
<dbReference type="PANTHER" id="PTHR31475">
    <property type="entry name" value="UPF0462 PROTEIN"/>
    <property type="match status" value="1"/>
</dbReference>
<dbReference type="EMBL" id="MCFN01000412">
    <property type="protein sequence ID" value="OXB59165.1"/>
    <property type="molecule type" value="Genomic_DNA"/>
</dbReference>
<evidence type="ECO:0000313" key="2">
    <source>
        <dbReference type="EMBL" id="OXB59165.1"/>
    </source>
</evidence>
<dbReference type="STRING" id="9009.A0A226MV27"/>
<organism evidence="2 3">
    <name type="scientific">Callipepla squamata</name>
    <name type="common">Scaled quail</name>
    <dbReference type="NCBI Taxonomy" id="9009"/>
    <lineage>
        <taxon>Eukaryota</taxon>
        <taxon>Metazoa</taxon>
        <taxon>Chordata</taxon>
        <taxon>Craniata</taxon>
        <taxon>Vertebrata</taxon>
        <taxon>Euteleostomi</taxon>
        <taxon>Archelosauria</taxon>
        <taxon>Archosauria</taxon>
        <taxon>Dinosauria</taxon>
        <taxon>Saurischia</taxon>
        <taxon>Theropoda</taxon>
        <taxon>Coelurosauria</taxon>
        <taxon>Aves</taxon>
        <taxon>Neognathae</taxon>
        <taxon>Galloanserae</taxon>
        <taxon>Galliformes</taxon>
        <taxon>Odontophoridae</taxon>
        <taxon>Callipepla</taxon>
    </lineage>
</organism>
<dbReference type="OrthoDB" id="10056816at2759"/>
<evidence type="ECO:0000313" key="3">
    <source>
        <dbReference type="Proteomes" id="UP000198323"/>
    </source>
</evidence>
<dbReference type="Proteomes" id="UP000198323">
    <property type="component" value="Unassembled WGS sequence"/>
</dbReference>
<accession>A0A226MV27</accession>
<dbReference type="AlphaFoldDB" id="A0A226MV27"/>
<proteinExistence type="inferred from homology"/>
<name>A0A226MV27_CALSU</name>
<reference evidence="2 3" key="1">
    <citation type="submission" date="2016-07" db="EMBL/GenBank/DDBJ databases">
        <title>Disparate Historic Effective Population Sizes Predicted by Modern Levels of Genome Diversity for the Scaled Quail (Callipepla squamata) and the Northern Bobwhite (Colinus virginianus): Inferences from First and Second Generation Draft Genome Assemblies for Sympatric New World Quail.</title>
        <authorList>
            <person name="Oldeschulte D.L."/>
            <person name="Halley Y.A."/>
            <person name="Bhattarai E.K."/>
            <person name="Brashear W.A."/>
            <person name="Hill J."/>
            <person name="Metz R.P."/>
            <person name="Johnson C.D."/>
            <person name="Rollins D."/>
            <person name="Peterson M.J."/>
            <person name="Bickhart D.M."/>
            <person name="Decker J.E."/>
            <person name="Seabury C.M."/>
        </authorList>
    </citation>
    <scope>NUCLEOTIDE SEQUENCE [LARGE SCALE GENOMIC DNA]</scope>
    <source>
        <strain evidence="2 3">Texas</strain>
        <tissue evidence="2">Leg muscle</tissue>
    </source>
</reference>
<protein>
    <recommendedName>
        <fullName evidence="4">CD033 protein</fullName>
    </recommendedName>
</protein>
<evidence type="ECO:0000256" key="1">
    <source>
        <dbReference type="ARBA" id="ARBA00038085"/>
    </source>
</evidence>
<dbReference type="Gene3D" id="2.60.40.1190">
    <property type="match status" value="1"/>
</dbReference>
<evidence type="ECO:0008006" key="4">
    <source>
        <dbReference type="Google" id="ProtNLM"/>
    </source>
</evidence>
<keyword evidence="3" id="KW-1185">Reference proteome</keyword>
<comment type="caution">
    <text evidence="2">The sequence shown here is derived from an EMBL/GenBank/DDBJ whole genome shotgun (WGS) entry which is preliminary data.</text>
</comment>